<evidence type="ECO:0000313" key="2">
    <source>
        <dbReference type="Proteomes" id="UP001239909"/>
    </source>
</evidence>
<comment type="caution">
    <text evidence="1">The sequence shown here is derived from an EMBL/GenBank/DDBJ whole genome shotgun (WGS) entry which is preliminary data.</text>
</comment>
<evidence type="ECO:0000313" key="1">
    <source>
        <dbReference type="EMBL" id="GMG81244.1"/>
    </source>
</evidence>
<dbReference type="Proteomes" id="UP001239909">
    <property type="component" value="Unassembled WGS sequence"/>
</dbReference>
<name>A0ABQ6LD00_9RHOB</name>
<sequence length="118" mass="12608">MPNAIVLTDPARPGQARRAAGWITATLTAAGFADRAGRIAASIEEGWDELVATVYPRAGHDQMLLLALNDRAGRMSLELVAERQGRVRADFAARAARFGLIAEKTAAVEGLARLRLAL</sequence>
<dbReference type="RefSeq" id="WP_285669898.1">
    <property type="nucleotide sequence ID" value="NZ_BSYI01000002.1"/>
</dbReference>
<gene>
    <name evidence="1" type="ORF">LNKW23_04560</name>
</gene>
<accession>A0ABQ6LD00</accession>
<keyword evidence="2" id="KW-1185">Reference proteome</keyword>
<organism evidence="1 2">
    <name type="scientific">Paralimibaculum aggregatum</name>
    <dbReference type="NCBI Taxonomy" id="3036245"/>
    <lineage>
        <taxon>Bacteria</taxon>
        <taxon>Pseudomonadati</taxon>
        <taxon>Pseudomonadota</taxon>
        <taxon>Alphaproteobacteria</taxon>
        <taxon>Rhodobacterales</taxon>
        <taxon>Paracoccaceae</taxon>
        <taxon>Paralimibaculum</taxon>
    </lineage>
</organism>
<protein>
    <submittedName>
        <fullName evidence="1">Uncharacterized protein</fullName>
    </submittedName>
</protein>
<dbReference type="EMBL" id="BSYI01000002">
    <property type="protein sequence ID" value="GMG81244.1"/>
    <property type="molecule type" value="Genomic_DNA"/>
</dbReference>
<proteinExistence type="predicted"/>
<reference evidence="1 2" key="1">
    <citation type="submission" date="2023-04" db="EMBL/GenBank/DDBJ databases">
        <title>Marinoamorphus aggregata gen. nov., sp. Nov., isolate from tissue of brittle star Ophioplocus japonicus.</title>
        <authorList>
            <person name="Kawano K."/>
            <person name="Sawayama S."/>
            <person name="Nakagawa S."/>
        </authorList>
    </citation>
    <scope>NUCLEOTIDE SEQUENCE [LARGE SCALE GENOMIC DNA]</scope>
    <source>
        <strain evidence="1 2">NKW23</strain>
    </source>
</reference>